<dbReference type="SUPFAM" id="SSF54928">
    <property type="entry name" value="RNA-binding domain, RBD"/>
    <property type="match status" value="1"/>
</dbReference>
<evidence type="ECO:0000256" key="2">
    <source>
        <dbReference type="ARBA" id="ARBA00007243"/>
    </source>
</evidence>
<dbReference type="InterPro" id="IPR012677">
    <property type="entry name" value="Nucleotide-bd_a/b_plait_sf"/>
</dbReference>
<keyword evidence="6 10" id="KW-0694">RNA-binding</keyword>
<evidence type="ECO:0000256" key="1">
    <source>
        <dbReference type="ARBA" id="ARBA00004123"/>
    </source>
</evidence>
<dbReference type="FunFam" id="3.30.70.330:FF:000029">
    <property type="entry name" value="U2 small nuclear ribonucleoprotein B"/>
    <property type="match status" value="1"/>
</dbReference>
<evidence type="ECO:0000256" key="10">
    <source>
        <dbReference type="PROSITE-ProRule" id="PRU00176"/>
    </source>
</evidence>
<feature type="compositionally biased region" description="Polar residues" evidence="11">
    <location>
        <begin position="467"/>
        <end position="495"/>
    </location>
</feature>
<protein>
    <submittedName>
        <fullName evidence="13">Related to small nuclear ribonucleoprotein snRNP U1A</fullName>
    </submittedName>
</protein>
<dbReference type="Gene3D" id="3.30.70.330">
    <property type="match status" value="2"/>
</dbReference>
<dbReference type="GO" id="GO:0008380">
    <property type="term" value="P:RNA splicing"/>
    <property type="evidence" value="ECO:0007669"/>
    <property type="project" value="UniProtKB-KW"/>
</dbReference>
<evidence type="ECO:0000256" key="7">
    <source>
        <dbReference type="ARBA" id="ARBA00023187"/>
    </source>
</evidence>
<evidence type="ECO:0000256" key="11">
    <source>
        <dbReference type="SAM" id="MobiDB-lite"/>
    </source>
</evidence>
<dbReference type="Pfam" id="PF00076">
    <property type="entry name" value="RRM_1"/>
    <property type="match status" value="2"/>
</dbReference>
<comment type="similarity">
    <text evidence="2">Belongs to the RRM U1 A/B'' family.</text>
</comment>
<dbReference type="SMART" id="SM00360">
    <property type="entry name" value="RRM"/>
    <property type="match status" value="2"/>
</dbReference>
<dbReference type="CDD" id="cd12246">
    <property type="entry name" value="RRM1_U1A_like"/>
    <property type="match status" value="1"/>
</dbReference>
<dbReference type="AlphaFoldDB" id="A0AAJ5C563"/>
<keyword evidence="9 13" id="KW-0687">Ribonucleoprotein</keyword>
<sequence length="612" mass="65143">MSTSRASPFSAAIGSAPPIQPPPSIPPPALQSAPPSPFPHMPMSMPTPMDQSDTSDLPHLPSDASKTLYIQNLNEKVKQPTMKATLTNLFSNYGNVLSVVSHTNLRMRGQAFVSLHDVHAADKARREAHLFPLYGKAMKISFAKSKSDSVVIQELKQDGKREESEEFKKHKDERLEHKKIARRGNILRRRELEKKIRAKRAAAGEIAEPEKATANKRMQQEMPDEYLPPNKMLFLQNIPDGVGKGELESLFSAYSGYVDVQTIPGKADIAFVEFSDIPSSATARGALNGYNFGAGDKLKEDHSSLIVVSLPLRMSRFGGRFVPNIEHEVRRQATEPIVKWRQEWVIPTNTSADGTISSSTFNSSGGSGGVGVKILKWVRVPDSLITFSQDQDVQAEDRISDDAAIVEAPVQSIHNAPAGASTPVGSSLSSAGGGLGTIAPKDPPASTSTAILGAGGVASAIPPHMTQNITTLEPTSGTNTTGESTPTEMSGANTPAPQPLTEKASSQGGGGDGNEQAPHTQPQVETQLHDQPTPSTAQETDNETLAILAAGAEAEQHPSAKDETLVSINPNANVPATTFQDNPPTTTTTSNIAANTQSALTAEVGDVDMKQA</sequence>
<evidence type="ECO:0000313" key="14">
    <source>
        <dbReference type="Proteomes" id="UP001294444"/>
    </source>
</evidence>
<dbReference type="EMBL" id="OAPG01000005">
    <property type="protein sequence ID" value="SNX84209.1"/>
    <property type="molecule type" value="Genomic_DNA"/>
</dbReference>
<dbReference type="GO" id="GO:0003723">
    <property type="term" value="F:RNA binding"/>
    <property type="evidence" value="ECO:0007669"/>
    <property type="project" value="UniProtKB-UniRule"/>
</dbReference>
<keyword evidence="14" id="KW-1185">Reference proteome</keyword>
<feature type="compositionally biased region" description="Polar residues" evidence="11">
    <location>
        <begin position="517"/>
        <end position="539"/>
    </location>
</feature>
<dbReference type="GO" id="GO:0030532">
    <property type="term" value="C:small nuclear ribonucleoprotein complex"/>
    <property type="evidence" value="ECO:0007669"/>
    <property type="project" value="UniProtKB-ARBA"/>
</dbReference>
<evidence type="ECO:0000256" key="8">
    <source>
        <dbReference type="ARBA" id="ARBA00023242"/>
    </source>
</evidence>
<dbReference type="InterPro" id="IPR000504">
    <property type="entry name" value="RRM_dom"/>
</dbReference>
<feature type="domain" description="RRM" evidence="12">
    <location>
        <begin position="66"/>
        <end position="145"/>
    </location>
</feature>
<dbReference type="GO" id="GO:0006397">
    <property type="term" value="P:mRNA processing"/>
    <property type="evidence" value="ECO:0007669"/>
    <property type="project" value="UniProtKB-KW"/>
</dbReference>
<feature type="compositionally biased region" description="Low complexity" evidence="11">
    <location>
        <begin position="576"/>
        <end position="597"/>
    </location>
</feature>
<reference evidence="13" key="1">
    <citation type="submission" date="2023-10" db="EMBL/GenBank/DDBJ databases">
        <authorList>
            <person name="Guldener U."/>
        </authorList>
    </citation>
    <scope>NUCLEOTIDE SEQUENCE</scope>
    <source>
        <strain evidence="13">Mp4</strain>
    </source>
</reference>
<feature type="region of interest" description="Disordered" evidence="11">
    <location>
        <begin position="1"/>
        <end position="62"/>
    </location>
</feature>
<evidence type="ECO:0000256" key="5">
    <source>
        <dbReference type="ARBA" id="ARBA00022737"/>
    </source>
</evidence>
<keyword evidence="5" id="KW-0677">Repeat</keyword>
<feature type="domain" description="RRM" evidence="12">
    <location>
        <begin position="231"/>
        <end position="305"/>
    </location>
</feature>
<comment type="caution">
    <text evidence="13">The sequence shown here is derived from an EMBL/GenBank/DDBJ whole genome shotgun (WGS) entry which is preliminary data.</text>
</comment>
<dbReference type="PROSITE" id="PS50102">
    <property type="entry name" value="RRM"/>
    <property type="match status" value="2"/>
</dbReference>
<name>A0AAJ5C563_9BASI</name>
<accession>A0AAJ5C563</accession>
<gene>
    <name evidence="13" type="ORF">MEPE_02917</name>
</gene>
<comment type="subcellular location">
    <subcellularLocation>
        <location evidence="1">Nucleus</location>
    </subcellularLocation>
</comment>
<dbReference type="FunFam" id="3.30.70.330:FF:000039">
    <property type="entry name" value="U1 small nuclear ribonucleoprotein A"/>
    <property type="match status" value="1"/>
</dbReference>
<feature type="region of interest" description="Disordered" evidence="11">
    <location>
        <begin position="572"/>
        <end position="597"/>
    </location>
</feature>
<evidence type="ECO:0000256" key="4">
    <source>
        <dbReference type="ARBA" id="ARBA00022728"/>
    </source>
</evidence>
<feature type="compositionally biased region" description="Pro residues" evidence="11">
    <location>
        <begin position="18"/>
        <end position="40"/>
    </location>
</feature>
<dbReference type="GO" id="GO:0005681">
    <property type="term" value="C:spliceosomal complex"/>
    <property type="evidence" value="ECO:0007669"/>
    <property type="project" value="UniProtKB-KW"/>
</dbReference>
<proteinExistence type="inferred from homology"/>
<keyword evidence="7" id="KW-0508">mRNA splicing</keyword>
<evidence type="ECO:0000256" key="3">
    <source>
        <dbReference type="ARBA" id="ARBA00022664"/>
    </source>
</evidence>
<dbReference type="InterPro" id="IPR035979">
    <property type="entry name" value="RBD_domain_sf"/>
</dbReference>
<evidence type="ECO:0000256" key="6">
    <source>
        <dbReference type="ARBA" id="ARBA00022884"/>
    </source>
</evidence>
<dbReference type="Proteomes" id="UP001294444">
    <property type="component" value="Unassembled WGS sequence"/>
</dbReference>
<evidence type="ECO:0000256" key="9">
    <source>
        <dbReference type="ARBA" id="ARBA00023274"/>
    </source>
</evidence>
<keyword evidence="3" id="KW-0507">mRNA processing</keyword>
<dbReference type="CDD" id="cd12247">
    <property type="entry name" value="RRM2_U1A_like"/>
    <property type="match status" value="1"/>
</dbReference>
<evidence type="ECO:0000259" key="12">
    <source>
        <dbReference type="PROSITE" id="PS50102"/>
    </source>
</evidence>
<keyword evidence="4" id="KW-0747">Spliceosome</keyword>
<dbReference type="PANTHER" id="PTHR10501">
    <property type="entry name" value="U1 SMALL NUCLEAR RIBONUCLEOPROTEIN A/U2 SMALL NUCLEAR RIBONUCLEOPROTEIN B"/>
    <property type="match status" value="1"/>
</dbReference>
<evidence type="ECO:0000313" key="13">
    <source>
        <dbReference type="EMBL" id="SNX84209.1"/>
    </source>
</evidence>
<keyword evidence="8" id="KW-0539">Nucleus</keyword>
<feature type="region of interest" description="Disordered" evidence="11">
    <location>
        <begin position="467"/>
        <end position="540"/>
    </location>
</feature>
<organism evidence="13 14">
    <name type="scientific">Melanopsichium pennsylvanicum</name>
    <dbReference type="NCBI Taxonomy" id="63383"/>
    <lineage>
        <taxon>Eukaryota</taxon>
        <taxon>Fungi</taxon>
        <taxon>Dikarya</taxon>
        <taxon>Basidiomycota</taxon>
        <taxon>Ustilaginomycotina</taxon>
        <taxon>Ustilaginomycetes</taxon>
        <taxon>Ustilaginales</taxon>
        <taxon>Ustilaginaceae</taxon>
        <taxon>Melanopsichium</taxon>
    </lineage>
</organism>